<organism evidence="1 2">
    <name type="scientific">Prorocentrum cordatum</name>
    <dbReference type="NCBI Taxonomy" id="2364126"/>
    <lineage>
        <taxon>Eukaryota</taxon>
        <taxon>Sar</taxon>
        <taxon>Alveolata</taxon>
        <taxon>Dinophyceae</taxon>
        <taxon>Prorocentrales</taxon>
        <taxon>Prorocentraceae</taxon>
        <taxon>Prorocentrum</taxon>
    </lineage>
</organism>
<reference evidence="1" key="1">
    <citation type="submission" date="2023-10" db="EMBL/GenBank/DDBJ databases">
        <authorList>
            <person name="Chen Y."/>
            <person name="Shah S."/>
            <person name="Dougan E. K."/>
            <person name="Thang M."/>
            <person name="Chan C."/>
        </authorList>
    </citation>
    <scope>NUCLEOTIDE SEQUENCE [LARGE SCALE GENOMIC DNA]</scope>
</reference>
<gene>
    <name evidence="1" type="ORF">PCOR1329_LOCUS48734</name>
</gene>
<comment type="caution">
    <text evidence="1">The sequence shown here is derived from an EMBL/GenBank/DDBJ whole genome shotgun (WGS) entry which is preliminary data.</text>
</comment>
<protein>
    <recommendedName>
        <fullName evidence="3">H(+)-exporting diphosphatase</fullName>
    </recommendedName>
</protein>
<proteinExistence type="predicted"/>
<evidence type="ECO:0000313" key="2">
    <source>
        <dbReference type="Proteomes" id="UP001189429"/>
    </source>
</evidence>
<evidence type="ECO:0008006" key="3">
    <source>
        <dbReference type="Google" id="ProtNLM"/>
    </source>
</evidence>
<dbReference type="EMBL" id="CAUYUJ010015891">
    <property type="protein sequence ID" value="CAK0859320.1"/>
    <property type="molecule type" value="Genomic_DNA"/>
</dbReference>
<dbReference type="Proteomes" id="UP001189429">
    <property type="component" value="Unassembled WGS sequence"/>
</dbReference>
<keyword evidence="2" id="KW-1185">Reference proteome</keyword>
<feature type="non-terminal residue" evidence="1">
    <location>
        <position position="1"/>
    </location>
</feature>
<evidence type="ECO:0000313" key="1">
    <source>
        <dbReference type="EMBL" id="CAK0859320.1"/>
    </source>
</evidence>
<sequence length="125" mass="13099">SARFVYLAGYVSGPFYAVKGVMAGCSFATSFVRVYTIEAFTNLVYPSNVSFDQHIDDSAVSAVGSVSEVPHGLKSASAQLFQAITHDCGCKTAVDKAALVSSSHAVTRAMRSFLGPYAGTETDSA</sequence>
<accession>A0ABN9UM98</accession>
<feature type="non-terminal residue" evidence="1">
    <location>
        <position position="125"/>
    </location>
</feature>
<name>A0ABN9UM98_9DINO</name>